<reference evidence="4 5" key="1">
    <citation type="submission" date="2019-03" db="EMBL/GenBank/DDBJ databases">
        <title>Genomics of glacier-inhabiting Cryobacterium strains.</title>
        <authorList>
            <person name="Liu Q."/>
            <person name="Xin Y.-H."/>
        </authorList>
    </citation>
    <scope>NUCLEOTIDE SEQUENCE [LARGE SCALE GENOMIC DNA]</scope>
    <source>
        <strain evidence="4 5">Sr36</strain>
    </source>
</reference>
<protein>
    <recommendedName>
        <fullName evidence="3">Orn/Lys/Arg decarboxylases family 1 pyridoxal-P attachment site domain-containing protein</fullName>
    </recommendedName>
</protein>
<dbReference type="InterPro" id="IPR052357">
    <property type="entry name" value="Orn_Lys_Arg_decarboxylase-I"/>
</dbReference>
<dbReference type="AlphaFoldDB" id="A0A4V3ITK4"/>
<dbReference type="PANTHER" id="PTHR43277:SF4">
    <property type="entry name" value="ARGININE DECARBOXYLASE"/>
    <property type="match status" value="1"/>
</dbReference>
<gene>
    <name evidence="4" type="ORF">E3T47_03785</name>
</gene>
<keyword evidence="2" id="KW-0663">Pyridoxal phosphate</keyword>
<dbReference type="SUPFAM" id="SSF53383">
    <property type="entry name" value="PLP-dependent transferases"/>
    <property type="match status" value="1"/>
</dbReference>
<name>A0A4V3ITK4_9MICO</name>
<comment type="caution">
    <text evidence="4">The sequence shown here is derived from an EMBL/GenBank/DDBJ whole genome shotgun (WGS) entry which is preliminary data.</text>
</comment>
<dbReference type="InterPro" id="IPR000310">
    <property type="entry name" value="Orn/Lys/Arg_deCO2ase_major_dom"/>
</dbReference>
<comment type="cofactor">
    <cofactor evidence="1">
        <name>pyridoxal 5'-phosphate</name>
        <dbReference type="ChEBI" id="CHEBI:597326"/>
    </cofactor>
</comment>
<dbReference type="PANTHER" id="PTHR43277">
    <property type="entry name" value="ARGININE DECARBOXYLASE"/>
    <property type="match status" value="1"/>
</dbReference>
<accession>A0A4V3ITK4</accession>
<dbReference type="Pfam" id="PF01276">
    <property type="entry name" value="OKR_DC_1"/>
    <property type="match status" value="1"/>
</dbReference>
<dbReference type="EMBL" id="SOHK01000007">
    <property type="protein sequence ID" value="TFD67751.1"/>
    <property type="molecule type" value="Genomic_DNA"/>
</dbReference>
<dbReference type="Proteomes" id="UP000298154">
    <property type="component" value="Unassembled WGS sequence"/>
</dbReference>
<evidence type="ECO:0000313" key="5">
    <source>
        <dbReference type="Proteomes" id="UP000298154"/>
    </source>
</evidence>
<evidence type="ECO:0000313" key="4">
    <source>
        <dbReference type="EMBL" id="TFD67751.1"/>
    </source>
</evidence>
<dbReference type="GO" id="GO:0003824">
    <property type="term" value="F:catalytic activity"/>
    <property type="evidence" value="ECO:0007669"/>
    <property type="project" value="InterPro"/>
</dbReference>
<dbReference type="InterPro" id="IPR015424">
    <property type="entry name" value="PyrdxlP-dep_Trfase"/>
</dbReference>
<organism evidence="4 5">
    <name type="scientific">Cryobacterium ruanii</name>
    <dbReference type="NCBI Taxonomy" id="1259197"/>
    <lineage>
        <taxon>Bacteria</taxon>
        <taxon>Bacillati</taxon>
        <taxon>Actinomycetota</taxon>
        <taxon>Actinomycetes</taxon>
        <taxon>Micrococcales</taxon>
        <taxon>Microbacteriaceae</taxon>
        <taxon>Cryobacterium</taxon>
    </lineage>
</organism>
<sequence length="201" mass="21535">MPEAACSVLATAQNLGDAPFDSQSSVPYADALVAYAERHCKRVHLPGHGGDTAGVTAVTEFFGGRLAELNFMPMIRGIDLGPEPTALGRSLASAAKAWGSRCTWFLTNGATQDNQVASIARRSLGTGLLVQRSVHSSVIDAMMMTGANARFVRPCIDDNLGIAHGGPPPTYDRKSCGCRRRSGRRWPCMWCRRVISDSSPI</sequence>
<dbReference type="RefSeq" id="WP_134554449.1">
    <property type="nucleotide sequence ID" value="NZ_SOHK01000007.1"/>
</dbReference>
<feature type="domain" description="Orn/Lys/Arg decarboxylases family 1 pyridoxal-P attachment site" evidence="3">
    <location>
        <begin position="27"/>
        <end position="168"/>
    </location>
</feature>
<evidence type="ECO:0000256" key="2">
    <source>
        <dbReference type="ARBA" id="ARBA00022898"/>
    </source>
</evidence>
<dbReference type="OrthoDB" id="9815233at2"/>
<dbReference type="InterPro" id="IPR015421">
    <property type="entry name" value="PyrdxlP-dep_Trfase_major"/>
</dbReference>
<evidence type="ECO:0000256" key="1">
    <source>
        <dbReference type="ARBA" id="ARBA00001933"/>
    </source>
</evidence>
<dbReference type="Gene3D" id="3.40.640.10">
    <property type="entry name" value="Type I PLP-dependent aspartate aminotransferase-like (Major domain)"/>
    <property type="match status" value="1"/>
</dbReference>
<evidence type="ECO:0000259" key="3">
    <source>
        <dbReference type="Pfam" id="PF01276"/>
    </source>
</evidence>
<keyword evidence="5" id="KW-1185">Reference proteome</keyword>
<proteinExistence type="predicted"/>